<reference evidence="3 4" key="1">
    <citation type="submission" date="2018-05" db="EMBL/GenBank/DDBJ databases">
        <title>Genome sequencing and assembly of the regulated plant pathogen Lachnellula willkommii and related sister species for the development of diagnostic species identification markers.</title>
        <authorList>
            <person name="Giroux E."/>
            <person name="Bilodeau G."/>
        </authorList>
    </citation>
    <scope>NUCLEOTIDE SEQUENCE [LARGE SCALE GENOMIC DNA]</scope>
    <source>
        <strain evidence="3 4">CBS 172.35</strain>
    </source>
</reference>
<sequence length="185" mass="21067">MASFIQARQNFDDGDDGDLQFEDDRTDFWWTRTGQIVRWSIFLAIFALVMAYIIIGYWHAKRRINKGLAPLKYHRWLLNRQQRARYDPSYQNPSVYYQPYPPQDQQYGLHSMPPPMYDPNAPLPPTYQPPAGATKVDPSQWGATHRSAEAGEPSPAYEAPPGPPPPATSTVQANNTGSTNNPYRL</sequence>
<proteinExistence type="predicted"/>
<evidence type="ECO:0000313" key="4">
    <source>
        <dbReference type="Proteomes" id="UP000315522"/>
    </source>
</evidence>
<feature type="region of interest" description="Disordered" evidence="1">
    <location>
        <begin position="89"/>
        <end position="185"/>
    </location>
</feature>
<feature type="compositionally biased region" description="Polar residues" evidence="1">
    <location>
        <begin position="168"/>
        <end position="185"/>
    </location>
</feature>
<protein>
    <recommendedName>
        <fullName evidence="5">Ubiquitin-protein ligase</fullName>
    </recommendedName>
</protein>
<dbReference type="Pfam" id="PF12273">
    <property type="entry name" value="RCR"/>
    <property type="match status" value="1"/>
</dbReference>
<evidence type="ECO:0000256" key="2">
    <source>
        <dbReference type="SAM" id="Phobius"/>
    </source>
</evidence>
<evidence type="ECO:0008006" key="5">
    <source>
        <dbReference type="Google" id="ProtNLM"/>
    </source>
</evidence>
<keyword evidence="4" id="KW-1185">Reference proteome</keyword>
<keyword evidence="2" id="KW-0472">Membrane</keyword>
<gene>
    <name evidence="3" type="ORF">LAWI1_G003708</name>
</gene>
<feature type="compositionally biased region" description="Pro residues" evidence="1">
    <location>
        <begin position="112"/>
        <end position="128"/>
    </location>
</feature>
<keyword evidence="2" id="KW-0812">Transmembrane</keyword>
<evidence type="ECO:0000256" key="1">
    <source>
        <dbReference type="SAM" id="MobiDB-lite"/>
    </source>
</evidence>
<name>A0A559MFS5_9HELO</name>
<dbReference type="Proteomes" id="UP000315522">
    <property type="component" value="Unassembled WGS sequence"/>
</dbReference>
<accession>A0A559MFS5</accession>
<organism evidence="3 4">
    <name type="scientific">Lachnellula willkommii</name>
    <dbReference type="NCBI Taxonomy" id="215461"/>
    <lineage>
        <taxon>Eukaryota</taxon>
        <taxon>Fungi</taxon>
        <taxon>Dikarya</taxon>
        <taxon>Ascomycota</taxon>
        <taxon>Pezizomycotina</taxon>
        <taxon>Leotiomycetes</taxon>
        <taxon>Helotiales</taxon>
        <taxon>Lachnaceae</taxon>
        <taxon>Lachnellula</taxon>
    </lineage>
</organism>
<dbReference type="AlphaFoldDB" id="A0A559MFS5"/>
<feature type="transmembrane region" description="Helical" evidence="2">
    <location>
        <begin position="36"/>
        <end position="58"/>
    </location>
</feature>
<comment type="caution">
    <text evidence="3">The sequence shown here is derived from an EMBL/GenBank/DDBJ whole genome shotgun (WGS) entry which is preliminary data.</text>
</comment>
<keyword evidence="2" id="KW-1133">Transmembrane helix</keyword>
<feature type="compositionally biased region" description="Pro residues" evidence="1">
    <location>
        <begin position="158"/>
        <end position="167"/>
    </location>
</feature>
<evidence type="ECO:0000313" key="3">
    <source>
        <dbReference type="EMBL" id="TVY91814.1"/>
    </source>
</evidence>
<dbReference type="InterPro" id="IPR020999">
    <property type="entry name" value="Chitin_synth_reg_RCR"/>
</dbReference>
<dbReference type="EMBL" id="QGML01000455">
    <property type="protein sequence ID" value="TVY91814.1"/>
    <property type="molecule type" value="Genomic_DNA"/>
</dbReference>
<feature type="compositionally biased region" description="Low complexity" evidence="1">
    <location>
        <begin position="89"/>
        <end position="107"/>
    </location>
</feature>